<gene>
    <name evidence="10" type="ORF">M2152_002417</name>
</gene>
<evidence type="ECO:0000313" key="10">
    <source>
        <dbReference type="EMBL" id="MDH6182235.1"/>
    </source>
</evidence>
<reference evidence="10 11" key="1">
    <citation type="submission" date="2023-04" db="EMBL/GenBank/DDBJ databases">
        <title>Genome Encyclopedia of Bacteria and Archaea VI: Functional Genomics of Type Strains.</title>
        <authorList>
            <person name="Whitman W."/>
        </authorList>
    </citation>
    <scope>NUCLEOTIDE SEQUENCE [LARGE SCALE GENOMIC DNA]</scope>
    <source>
        <strain evidence="10 11">SG_E_30_P1</strain>
    </source>
</reference>
<dbReference type="InterPro" id="IPR025857">
    <property type="entry name" value="MacB_PCD"/>
</dbReference>
<evidence type="ECO:0000256" key="4">
    <source>
        <dbReference type="ARBA" id="ARBA00022989"/>
    </source>
</evidence>
<dbReference type="Pfam" id="PF02687">
    <property type="entry name" value="FtsX"/>
    <property type="match status" value="1"/>
</dbReference>
<sequence length="397" mass="39934">MSAVRLSFADQVRTALIGPRSRPLRTVLSALGVAVGIAALTAISGIAATNRAQLLAELDGLGANLLVVSPGYGPDNQLVPLPETAPGMLERLDDVEEVGVLGKLPDDVHVYRTDLVPPGQTNGLTVYSADPGLLSAIEGSIAAGEWFDEATRGLPVTVLGSGAASRLGVSEVGVRVWIGGAWYSVVGILDSAGLAEQIDSAAFLGDRWANEHVVPADETDRIDSLYVRSAPDAASSVRDVAGRAANPLSPYVQVSKLSDLAGAREATSDSLSGLAVGLAAIALFVGGIGIANTMVVAVLERRGEIGLRRALGARSGQIAAQFVGEAITIAGIGGVAGAAAGAAVVAVPALLGGHSPVIPVEVVVGGPVIALLVGIVAGLYPAVSASRLSPTIALRAA</sequence>
<dbReference type="EMBL" id="JARXVQ010000001">
    <property type="protein sequence ID" value="MDH6182235.1"/>
    <property type="molecule type" value="Genomic_DNA"/>
</dbReference>
<feature type="domain" description="MacB-like periplasmic core" evidence="9">
    <location>
        <begin position="26"/>
        <end position="234"/>
    </location>
</feature>
<dbReference type="InterPro" id="IPR003838">
    <property type="entry name" value="ABC3_permease_C"/>
</dbReference>
<dbReference type="PANTHER" id="PTHR30572">
    <property type="entry name" value="MEMBRANE COMPONENT OF TRANSPORTER-RELATED"/>
    <property type="match status" value="1"/>
</dbReference>
<keyword evidence="2" id="KW-1003">Cell membrane</keyword>
<evidence type="ECO:0000256" key="5">
    <source>
        <dbReference type="ARBA" id="ARBA00023136"/>
    </source>
</evidence>
<name>A0ABT6KQI0_9MICO</name>
<dbReference type="Proteomes" id="UP001160142">
    <property type="component" value="Unassembled WGS sequence"/>
</dbReference>
<feature type="domain" description="ABC3 transporter permease C-terminal" evidence="8">
    <location>
        <begin position="278"/>
        <end position="390"/>
    </location>
</feature>
<feature type="transmembrane region" description="Helical" evidence="7">
    <location>
        <begin position="274"/>
        <end position="299"/>
    </location>
</feature>
<evidence type="ECO:0000256" key="3">
    <source>
        <dbReference type="ARBA" id="ARBA00022692"/>
    </source>
</evidence>
<feature type="transmembrane region" description="Helical" evidence="7">
    <location>
        <begin position="357"/>
        <end position="380"/>
    </location>
</feature>
<evidence type="ECO:0000313" key="11">
    <source>
        <dbReference type="Proteomes" id="UP001160142"/>
    </source>
</evidence>
<keyword evidence="4 7" id="KW-1133">Transmembrane helix</keyword>
<comment type="subcellular location">
    <subcellularLocation>
        <location evidence="1">Cell membrane</location>
        <topology evidence="1">Multi-pass membrane protein</topology>
    </subcellularLocation>
</comment>
<evidence type="ECO:0000256" key="6">
    <source>
        <dbReference type="ARBA" id="ARBA00038076"/>
    </source>
</evidence>
<feature type="transmembrane region" description="Helical" evidence="7">
    <location>
        <begin position="320"/>
        <end position="351"/>
    </location>
</feature>
<dbReference type="RefSeq" id="WP_322134520.1">
    <property type="nucleotide sequence ID" value="NZ_CP085036.1"/>
</dbReference>
<keyword evidence="5 7" id="KW-0472">Membrane</keyword>
<dbReference type="InterPro" id="IPR050250">
    <property type="entry name" value="Macrolide_Exporter_MacB"/>
</dbReference>
<dbReference type="PANTHER" id="PTHR30572:SF4">
    <property type="entry name" value="ABC TRANSPORTER PERMEASE YTRF"/>
    <property type="match status" value="1"/>
</dbReference>
<evidence type="ECO:0000256" key="7">
    <source>
        <dbReference type="SAM" id="Phobius"/>
    </source>
</evidence>
<protein>
    <submittedName>
        <fullName evidence="10">ABC transport system permease protein</fullName>
    </submittedName>
</protein>
<comment type="similarity">
    <text evidence="6">Belongs to the ABC-4 integral membrane protein family.</text>
</comment>
<feature type="transmembrane region" description="Helical" evidence="7">
    <location>
        <begin position="27"/>
        <end position="48"/>
    </location>
</feature>
<evidence type="ECO:0000259" key="9">
    <source>
        <dbReference type="Pfam" id="PF12704"/>
    </source>
</evidence>
<comment type="caution">
    <text evidence="10">The sequence shown here is derived from an EMBL/GenBank/DDBJ whole genome shotgun (WGS) entry which is preliminary data.</text>
</comment>
<keyword evidence="3 7" id="KW-0812">Transmembrane</keyword>
<evidence type="ECO:0000259" key="8">
    <source>
        <dbReference type="Pfam" id="PF02687"/>
    </source>
</evidence>
<accession>A0ABT6KQI0</accession>
<proteinExistence type="inferred from homology"/>
<dbReference type="Pfam" id="PF12704">
    <property type="entry name" value="MacB_PCD"/>
    <property type="match status" value="1"/>
</dbReference>
<evidence type="ECO:0000256" key="1">
    <source>
        <dbReference type="ARBA" id="ARBA00004651"/>
    </source>
</evidence>
<evidence type="ECO:0000256" key="2">
    <source>
        <dbReference type="ARBA" id="ARBA00022475"/>
    </source>
</evidence>
<organism evidence="10 11">
    <name type="scientific">Antiquaquibacter oligotrophicus</name>
    <dbReference type="NCBI Taxonomy" id="2880260"/>
    <lineage>
        <taxon>Bacteria</taxon>
        <taxon>Bacillati</taxon>
        <taxon>Actinomycetota</taxon>
        <taxon>Actinomycetes</taxon>
        <taxon>Micrococcales</taxon>
        <taxon>Microbacteriaceae</taxon>
        <taxon>Antiquaquibacter</taxon>
    </lineage>
</organism>
<keyword evidence="11" id="KW-1185">Reference proteome</keyword>